<keyword evidence="3" id="KW-1185">Reference proteome</keyword>
<dbReference type="EMBL" id="OU898285">
    <property type="protein sequence ID" value="CAG9828490.1"/>
    <property type="molecule type" value="Genomic_DNA"/>
</dbReference>
<organism evidence="2 3">
    <name type="scientific">Diabrotica balteata</name>
    <name type="common">Banded cucumber beetle</name>
    <dbReference type="NCBI Taxonomy" id="107213"/>
    <lineage>
        <taxon>Eukaryota</taxon>
        <taxon>Metazoa</taxon>
        <taxon>Ecdysozoa</taxon>
        <taxon>Arthropoda</taxon>
        <taxon>Hexapoda</taxon>
        <taxon>Insecta</taxon>
        <taxon>Pterygota</taxon>
        <taxon>Neoptera</taxon>
        <taxon>Endopterygota</taxon>
        <taxon>Coleoptera</taxon>
        <taxon>Polyphaga</taxon>
        <taxon>Cucujiformia</taxon>
        <taxon>Chrysomeloidea</taxon>
        <taxon>Chrysomelidae</taxon>
        <taxon>Galerucinae</taxon>
        <taxon>Diabroticina</taxon>
        <taxon>Diabroticites</taxon>
        <taxon>Diabrotica</taxon>
    </lineage>
</organism>
<reference evidence="2" key="1">
    <citation type="submission" date="2022-01" db="EMBL/GenBank/DDBJ databases">
        <authorList>
            <person name="King R."/>
        </authorList>
    </citation>
    <scope>NUCLEOTIDE SEQUENCE</scope>
</reference>
<protein>
    <recommendedName>
        <fullName evidence="1">DUF7041 domain-containing protein</fullName>
    </recommendedName>
</protein>
<evidence type="ECO:0000313" key="2">
    <source>
        <dbReference type="EMBL" id="CAG9828490.1"/>
    </source>
</evidence>
<evidence type="ECO:0000313" key="3">
    <source>
        <dbReference type="Proteomes" id="UP001153709"/>
    </source>
</evidence>
<feature type="domain" description="DUF7041" evidence="1">
    <location>
        <begin position="7"/>
        <end position="49"/>
    </location>
</feature>
<proteinExistence type="predicted"/>
<dbReference type="Proteomes" id="UP001153709">
    <property type="component" value="Chromosome 10"/>
</dbReference>
<evidence type="ECO:0000259" key="1">
    <source>
        <dbReference type="Pfam" id="PF23055"/>
    </source>
</evidence>
<dbReference type="PANTHER" id="PTHR33327:SF3">
    <property type="entry name" value="RNA-DIRECTED DNA POLYMERASE"/>
    <property type="match status" value="1"/>
</dbReference>
<dbReference type="InterPro" id="IPR055469">
    <property type="entry name" value="DUF7041"/>
</dbReference>
<dbReference type="OrthoDB" id="6433758at2759"/>
<dbReference type="AlphaFoldDB" id="A0A9N9SSD9"/>
<accession>A0A9N9SSD9</accession>
<dbReference type="PANTHER" id="PTHR33327">
    <property type="entry name" value="ENDONUCLEASE"/>
    <property type="match status" value="1"/>
</dbReference>
<gene>
    <name evidence="2" type="ORF">DIABBA_LOCUS2409</name>
</gene>
<sequence length="209" mass="23782">MVPAKTAYISEVRDILLSPPATDRYVKLRSELIKRLSTSQQQKIKRLLEHEELGNRAMGNLQSLASTTVPDKRFLWLGRRPSFTQPILATESHADLDTVAELADTIFEAVPPRTQISQTVTALERTIGKLTADLAELKIQLANIATAKPQTNTYCRNRSTSRGRPYHRNRSHSREHNSDICWYHYRFGNSAQKCTLPCKHQENNTGNRN</sequence>
<dbReference type="Pfam" id="PF23055">
    <property type="entry name" value="DUF7041"/>
    <property type="match status" value="1"/>
</dbReference>
<name>A0A9N9SSD9_DIABA</name>